<name>A0A4R8RQ02_COLTR</name>
<keyword evidence="2" id="KW-0843">Virulence</keyword>
<feature type="chain" id="PRO_5020424950" evidence="4">
    <location>
        <begin position="21"/>
        <end position="609"/>
    </location>
</feature>
<sequence>MLVSTASLALLASHIPSALGLVYLANITNTPGGLASSCVTVLKQGVDCDPALLDIDPAFYETDAVLSSLCTTACTTALTTYQRRVVGACGTSRYTDHVGWSYLASYDFQERYEAYQAVCLQDSSGRKCNAAIRDALHMDPDAMTTSAAPEPTLACDKCFLSSIALRIQQPLASDELMASKFSSLTSSCGSTTFAITTPATTTWAIPPTSEPTSTPKCVGTTYTIQSGDTCLSISKSRGISTSQLLVANHLPAFCSSFPSSGTVCIPDSSSCKTYETAKGDKCRDVADKNGISWTQVVTWNPELGQACEYIDNFASRGYVLCASNPGGSWVHPFPEDEVETPPIKTTAVHPAPTVEFETLEAMPSPTRADLLPNLGALKPLANGTRKDCANYAEAPIELNSTMTYDCEDVAAVYDVSVDDLKEWNPDLAATAGLESACELQGGYRYCVSPDELRGPDVTEYCVRETVAEPGWGCADYAFWFGVNVTNLVEWNPDIGQGCENFRAGYTFCSGVKHFRPAGQISTCTRWVMANATEGELSGPRAFLVPAHHLLIDGGVYDIAGANPCDQFVSNIKIPKERLVAWNPSIKSDCSGIVKNYDYCVAIPLWQPPA</sequence>
<keyword evidence="4" id="KW-0732">Signal</keyword>
<evidence type="ECO:0000313" key="6">
    <source>
        <dbReference type="EMBL" id="TDZ67289.1"/>
    </source>
</evidence>
<reference evidence="6 7" key="1">
    <citation type="submission" date="2018-12" db="EMBL/GenBank/DDBJ databases">
        <title>Genome sequence and assembly of Colletotrichum trifolii.</title>
        <authorList>
            <person name="Gan P."/>
            <person name="Shirasu K."/>
        </authorList>
    </citation>
    <scope>NUCLEOTIDE SEQUENCE [LARGE SCALE GENOMIC DNA]</scope>
    <source>
        <strain evidence="6 7">543-2</strain>
    </source>
</reference>
<dbReference type="InterPro" id="IPR052210">
    <property type="entry name" value="LysM1-like"/>
</dbReference>
<keyword evidence="1" id="KW-0147">Chitin-binding</keyword>
<evidence type="ECO:0000313" key="7">
    <source>
        <dbReference type="Proteomes" id="UP000295703"/>
    </source>
</evidence>
<dbReference type="Gene3D" id="3.10.350.10">
    <property type="entry name" value="LysM domain"/>
    <property type="match status" value="4"/>
</dbReference>
<dbReference type="CDD" id="cd00118">
    <property type="entry name" value="LysM"/>
    <property type="match status" value="2"/>
</dbReference>
<dbReference type="PROSITE" id="PS51782">
    <property type="entry name" value="LYSM"/>
    <property type="match status" value="1"/>
</dbReference>
<evidence type="ECO:0000256" key="2">
    <source>
        <dbReference type="ARBA" id="ARBA00023026"/>
    </source>
</evidence>
<proteinExistence type="inferred from homology"/>
<dbReference type="AlphaFoldDB" id="A0A4R8RQ02"/>
<dbReference type="STRING" id="5466.A0A4R8RQ02"/>
<keyword evidence="7" id="KW-1185">Reference proteome</keyword>
<dbReference type="PANTHER" id="PTHR34997:SF1">
    <property type="entry name" value="PEPTIDOGLYCAN-BINDING LYSIN DOMAIN"/>
    <property type="match status" value="1"/>
</dbReference>
<gene>
    <name evidence="6" type="ORF">CTRI78_v002964</name>
</gene>
<protein>
    <submittedName>
        <fullName evidence="6">LysM domain-containing protein</fullName>
    </submittedName>
</protein>
<dbReference type="Proteomes" id="UP000295703">
    <property type="component" value="Unassembled WGS sequence"/>
</dbReference>
<evidence type="ECO:0000256" key="4">
    <source>
        <dbReference type="SAM" id="SignalP"/>
    </source>
</evidence>
<dbReference type="EMBL" id="RYZW01000017">
    <property type="protein sequence ID" value="TDZ67289.1"/>
    <property type="molecule type" value="Genomic_DNA"/>
</dbReference>
<dbReference type="PANTHER" id="PTHR34997">
    <property type="entry name" value="AM15"/>
    <property type="match status" value="1"/>
</dbReference>
<dbReference type="InterPro" id="IPR036779">
    <property type="entry name" value="LysM_dom_sf"/>
</dbReference>
<dbReference type="GO" id="GO:0008061">
    <property type="term" value="F:chitin binding"/>
    <property type="evidence" value="ECO:0007669"/>
    <property type="project" value="UniProtKB-KW"/>
</dbReference>
<comment type="similarity">
    <text evidence="3">Belongs to the secreted LysM effector family.</text>
</comment>
<comment type="caution">
    <text evidence="6">The sequence shown here is derived from an EMBL/GenBank/DDBJ whole genome shotgun (WGS) entry which is preliminary data.</text>
</comment>
<dbReference type="Pfam" id="PF01476">
    <property type="entry name" value="LysM"/>
    <property type="match status" value="1"/>
</dbReference>
<evidence type="ECO:0000256" key="3">
    <source>
        <dbReference type="ARBA" id="ARBA00044955"/>
    </source>
</evidence>
<feature type="domain" description="LysM" evidence="5">
    <location>
        <begin position="220"/>
        <end position="265"/>
    </location>
</feature>
<evidence type="ECO:0000259" key="5">
    <source>
        <dbReference type="PROSITE" id="PS51782"/>
    </source>
</evidence>
<dbReference type="SUPFAM" id="SSF54106">
    <property type="entry name" value="LysM domain"/>
    <property type="match status" value="1"/>
</dbReference>
<evidence type="ECO:0000256" key="1">
    <source>
        <dbReference type="ARBA" id="ARBA00022669"/>
    </source>
</evidence>
<dbReference type="InterPro" id="IPR018392">
    <property type="entry name" value="LysM"/>
</dbReference>
<feature type="signal peptide" evidence="4">
    <location>
        <begin position="1"/>
        <end position="20"/>
    </location>
</feature>
<organism evidence="6 7">
    <name type="scientific">Colletotrichum trifolii</name>
    <dbReference type="NCBI Taxonomy" id="5466"/>
    <lineage>
        <taxon>Eukaryota</taxon>
        <taxon>Fungi</taxon>
        <taxon>Dikarya</taxon>
        <taxon>Ascomycota</taxon>
        <taxon>Pezizomycotina</taxon>
        <taxon>Sordariomycetes</taxon>
        <taxon>Hypocreomycetidae</taxon>
        <taxon>Glomerellales</taxon>
        <taxon>Glomerellaceae</taxon>
        <taxon>Colletotrichum</taxon>
        <taxon>Colletotrichum orbiculare species complex</taxon>
    </lineage>
</organism>
<accession>A0A4R8RQ02</accession>